<accession>A0A9E2KAC4</accession>
<keyword evidence="1" id="KW-0175">Coiled coil</keyword>
<feature type="transmembrane region" description="Helical" evidence="2">
    <location>
        <begin position="157"/>
        <end position="177"/>
    </location>
</feature>
<feature type="coiled-coil region" evidence="1">
    <location>
        <begin position="33"/>
        <end position="122"/>
    </location>
</feature>
<reference evidence="3" key="2">
    <citation type="submission" date="2021-04" db="EMBL/GenBank/DDBJ databases">
        <authorList>
            <person name="Gilroy R."/>
        </authorList>
    </citation>
    <scope>NUCLEOTIDE SEQUENCE</scope>
    <source>
        <strain evidence="3">B5-657</strain>
    </source>
</reference>
<organism evidence="3 4">
    <name type="scientific">Candidatus Cellulosilyticum pullistercoris</name>
    <dbReference type="NCBI Taxonomy" id="2838521"/>
    <lineage>
        <taxon>Bacteria</taxon>
        <taxon>Bacillati</taxon>
        <taxon>Bacillota</taxon>
        <taxon>Clostridia</taxon>
        <taxon>Lachnospirales</taxon>
        <taxon>Cellulosilyticaceae</taxon>
        <taxon>Cellulosilyticum</taxon>
    </lineage>
</organism>
<keyword evidence="2" id="KW-1133">Transmembrane helix</keyword>
<dbReference type="AlphaFoldDB" id="A0A9E2KAC4"/>
<feature type="transmembrane region" description="Helical" evidence="2">
    <location>
        <begin position="183"/>
        <end position="204"/>
    </location>
</feature>
<keyword evidence="2" id="KW-0472">Membrane</keyword>
<proteinExistence type="predicted"/>
<evidence type="ECO:0000256" key="1">
    <source>
        <dbReference type="SAM" id="Coils"/>
    </source>
</evidence>
<evidence type="ECO:0000256" key="2">
    <source>
        <dbReference type="SAM" id="Phobius"/>
    </source>
</evidence>
<dbReference type="EMBL" id="JAHLFQ010000021">
    <property type="protein sequence ID" value="MBU3803348.1"/>
    <property type="molecule type" value="Genomic_DNA"/>
</dbReference>
<reference evidence="3" key="1">
    <citation type="journal article" date="2021" name="PeerJ">
        <title>Extensive microbial diversity within the chicken gut microbiome revealed by metagenomics and culture.</title>
        <authorList>
            <person name="Gilroy R."/>
            <person name="Ravi A."/>
            <person name="Getino M."/>
            <person name="Pursley I."/>
            <person name="Horton D.L."/>
            <person name="Alikhan N.F."/>
            <person name="Baker D."/>
            <person name="Gharbi K."/>
            <person name="Hall N."/>
            <person name="Watson M."/>
            <person name="Adriaenssens E.M."/>
            <person name="Foster-Nyarko E."/>
            <person name="Jarju S."/>
            <person name="Secka A."/>
            <person name="Antonio M."/>
            <person name="Oren A."/>
            <person name="Chaudhuri R.R."/>
            <person name="La Ragione R."/>
            <person name="Hildebrand F."/>
            <person name="Pallen M.J."/>
        </authorList>
    </citation>
    <scope>NUCLEOTIDE SEQUENCE</scope>
    <source>
        <strain evidence="3">B5-657</strain>
    </source>
</reference>
<name>A0A9E2KAC4_9FIRM</name>
<evidence type="ECO:0000313" key="3">
    <source>
        <dbReference type="EMBL" id="MBU3803348.1"/>
    </source>
</evidence>
<gene>
    <name evidence="3" type="ORF">H9872_01125</name>
</gene>
<protein>
    <submittedName>
        <fullName evidence="3">Uncharacterized protein</fullName>
    </submittedName>
</protein>
<evidence type="ECO:0000313" key="4">
    <source>
        <dbReference type="Proteomes" id="UP000824229"/>
    </source>
</evidence>
<comment type="caution">
    <text evidence="3">The sequence shown here is derived from an EMBL/GenBank/DDBJ whole genome shotgun (WGS) entry which is preliminary data.</text>
</comment>
<dbReference type="Proteomes" id="UP000824229">
    <property type="component" value="Unassembled WGS sequence"/>
</dbReference>
<sequence>MNALKKIFQTLFRKKNDRRKLDHSDVEEIFSELEEIQSKKQRIKHYIEELKIKEEAHKQYENLDPDIVAKINGLAQKAKSIEEKKQNLRGRLISNNAALNRLADYEDEIPDLIKEMQMTEKRRRETESHILYLNEERISLEEERAALINGYSFLKGLSLVLVVLIGVSVLVSFVMLQVLREKIWFILSAIVVLMVFFVIAIILIKEKLEKEIKDNGILQQKAVRYLNKSKIRFFNHTQYLEFQYRKLGVDSVAKLELYYNRYLKNKNNERIYLQMNDALAEIEEEILGILHSKNILLEDLGDLSDWILKPKCFNEIKQIVEEKEKIEEQFNALCTYEAEIWQELSVLATNKMLKAQIDSCLEGFNGENMLDKISASA</sequence>
<keyword evidence="2" id="KW-0812">Transmembrane</keyword>